<feature type="domain" description="Aminotransferase class I/classII large" evidence="1">
    <location>
        <begin position="63"/>
        <end position="138"/>
    </location>
</feature>
<dbReference type="Pfam" id="PF00155">
    <property type="entry name" value="Aminotran_1_2"/>
    <property type="match status" value="2"/>
</dbReference>
<dbReference type="Gene3D" id="3.90.1150.10">
    <property type="entry name" value="Aspartate Aminotransferase, domain 1"/>
    <property type="match status" value="1"/>
</dbReference>
<dbReference type="GO" id="GO:0008483">
    <property type="term" value="F:transaminase activity"/>
    <property type="evidence" value="ECO:0007669"/>
    <property type="project" value="UniProtKB-KW"/>
</dbReference>
<dbReference type="EMBL" id="CP001338">
    <property type="protein sequence ID" value="ACL17449.1"/>
    <property type="molecule type" value="Genomic_DNA"/>
</dbReference>
<dbReference type="InterPro" id="IPR015422">
    <property type="entry name" value="PyrdxlP-dep_Trfase_small"/>
</dbReference>
<dbReference type="Proteomes" id="UP000002457">
    <property type="component" value="Chromosome"/>
</dbReference>
<dbReference type="STRING" id="521011.Mpal_2151"/>
<dbReference type="Gene3D" id="3.40.640.10">
    <property type="entry name" value="Type I PLP-dependent aspartate aminotransferase-like (Major domain)"/>
    <property type="match status" value="1"/>
</dbReference>
<dbReference type="InterPro" id="IPR015421">
    <property type="entry name" value="PyrdxlP-dep_Trfase_major"/>
</dbReference>
<feature type="domain" description="Aminotransferase class I/classII large" evidence="1">
    <location>
        <begin position="145"/>
        <end position="344"/>
    </location>
</feature>
<accession>B8GDU8</accession>
<keyword evidence="3" id="KW-1185">Reference proteome</keyword>
<evidence type="ECO:0000313" key="3">
    <source>
        <dbReference type="Proteomes" id="UP000002457"/>
    </source>
</evidence>
<name>B8GDU8_METPE</name>
<dbReference type="KEGG" id="mpl:Mpal_2151"/>
<dbReference type="AlphaFoldDB" id="B8GDU8"/>
<proteinExistence type="predicted"/>
<sequence>MPVLHIYQGDNGRVEMKLGKRRQYRRAVHGGVLPDQSLPGETIIDFSASINPFPPEVAWDPASVPVHRYPDNRYSALKAVIAETFHRDPAEVTVGNGSAELMRVFCQVALSPGDCVRIDRSTFEEYAVSAEIAGAIVDEHAKNPVVRFLCNPNNPTGMLAPKSTMLDHLDHCSSAGATLFLDEAFIDLAAPDQSLVDQQSPDLFLLRSLTKAFSVPGLRFGYGFGDPELIEAMEAVRPPWSINAYAEQFAIAAFGSYDLLAVSRKAIAREREFLCSGLDDLGIAYCPSSVNYLLLDPGVPAPGLTRSLLAHGILVRDCTSFHLPDSVRIAVLTRDENIRLLAALNACLV</sequence>
<dbReference type="eggNOG" id="arCOG04273">
    <property type="taxonomic scope" value="Archaea"/>
</dbReference>
<protein>
    <submittedName>
        <fullName evidence="2">Aminotransferase class I and II</fullName>
    </submittedName>
</protein>
<evidence type="ECO:0000313" key="2">
    <source>
        <dbReference type="EMBL" id="ACL17449.1"/>
    </source>
</evidence>
<dbReference type="CDD" id="cd00609">
    <property type="entry name" value="AAT_like"/>
    <property type="match status" value="1"/>
</dbReference>
<keyword evidence="2" id="KW-0808">Transferase</keyword>
<dbReference type="InterPro" id="IPR004839">
    <property type="entry name" value="Aminotransferase_I/II_large"/>
</dbReference>
<keyword evidence="2" id="KW-0032">Aminotransferase</keyword>
<dbReference type="SUPFAM" id="SSF53383">
    <property type="entry name" value="PLP-dependent transferases"/>
    <property type="match status" value="1"/>
</dbReference>
<gene>
    <name evidence="2" type="ordered locus">Mpal_2151</name>
</gene>
<dbReference type="InterPro" id="IPR015424">
    <property type="entry name" value="PyrdxlP-dep_Trfase"/>
</dbReference>
<evidence type="ECO:0000259" key="1">
    <source>
        <dbReference type="Pfam" id="PF00155"/>
    </source>
</evidence>
<dbReference type="GO" id="GO:0030170">
    <property type="term" value="F:pyridoxal phosphate binding"/>
    <property type="evidence" value="ECO:0007669"/>
    <property type="project" value="InterPro"/>
</dbReference>
<dbReference type="PANTHER" id="PTHR42885">
    <property type="entry name" value="HISTIDINOL-PHOSPHATE AMINOTRANSFERASE-RELATED"/>
    <property type="match status" value="1"/>
</dbReference>
<organism evidence="2 3">
    <name type="scientific">Methanosphaerula palustris (strain ATCC BAA-1556 / DSM 19958 / E1-9c)</name>
    <dbReference type="NCBI Taxonomy" id="521011"/>
    <lineage>
        <taxon>Archaea</taxon>
        <taxon>Methanobacteriati</taxon>
        <taxon>Methanobacteriota</taxon>
        <taxon>Stenosarchaea group</taxon>
        <taxon>Methanomicrobia</taxon>
        <taxon>Methanomicrobiales</taxon>
        <taxon>Methanoregulaceae</taxon>
        <taxon>Methanosphaerula</taxon>
    </lineage>
</organism>
<dbReference type="HOGENOM" id="CLU_017584_3_2_2"/>
<reference evidence="2 3" key="1">
    <citation type="journal article" date="2015" name="Genome Announc.">
        <title>Complete Genome Sequence of Methanosphaerula palustris E1-9CT, a Hydrogenotrophic Methanogen Isolated from a Minerotrophic Fen Peatland.</title>
        <authorList>
            <person name="Cadillo-Quiroz H."/>
            <person name="Browne P."/>
            <person name="Kyrpides N."/>
            <person name="Woyke T."/>
            <person name="Goodwin L."/>
            <person name="Detter C."/>
            <person name="Yavitt J.B."/>
            <person name="Zinder S.H."/>
        </authorList>
    </citation>
    <scope>NUCLEOTIDE SEQUENCE [LARGE SCALE GENOMIC DNA]</scope>
    <source>
        <strain evidence="3">ATCC BAA-1556 / DSM 19958 / E1-9c</strain>
    </source>
</reference>